<dbReference type="InterPro" id="IPR011990">
    <property type="entry name" value="TPR-like_helical_dom_sf"/>
</dbReference>
<dbReference type="RefSeq" id="WP_048861881.1">
    <property type="nucleotide sequence ID" value="NZ_BANB01000418.1"/>
</dbReference>
<evidence type="ECO:0000256" key="1">
    <source>
        <dbReference type="SAM" id="Coils"/>
    </source>
</evidence>
<feature type="compositionally biased region" description="Low complexity" evidence="2">
    <location>
        <begin position="166"/>
        <end position="178"/>
    </location>
</feature>
<keyword evidence="3" id="KW-0732">Signal</keyword>
<evidence type="ECO:0000256" key="3">
    <source>
        <dbReference type="SAM" id="SignalP"/>
    </source>
</evidence>
<keyword evidence="1" id="KW-0175">Coiled coil</keyword>
<evidence type="ECO:0000313" key="5">
    <source>
        <dbReference type="Proteomes" id="UP000032680"/>
    </source>
</evidence>
<feature type="compositionally biased region" description="Gly residues" evidence="2">
    <location>
        <begin position="56"/>
        <end position="67"/>
    </location>
</feature>
<dbReference type="AlphaFoldDB" id="A0A0D6P914"/>
<feature type="compositionally biased region" description="Pro residues" evidence="2">
    <location>
        <begin position="141"/>
        <end position="165"/>
    </location>
</feature>
<reference evidence="4 5" key="1">
    <citation type="submission" date="2012-11" db="EMBL/GenBank/DDBJ databases">
        <title>Whole genome sequence of Acidisphaera rubrifaciens HS-AP3.</title>
        <authorList>
            <person name="Azuma Y."/>
            <person name="Higashiura N."/>
            <person name="Hirakawa H."/>
            <person name="Matsushita K."/>
        </authorList>
    </citation>
    <scope>NUCLEOTIDE SEQUENCE [LARGE SCALE GENOMIC DNA]</scope>
    <source>
        <strain evidence="4 5">HS-AP3</strain>
    </source>
</reference>
<name>A0A0D6P914_9PROT</name>
<keyword evidence="5" id="KW-1185">Reference proteome</keyword>
<feature type="coiled-coil region" evidence="1">
    <location>
        <begin position="84"/>
        <end position="111"/>
    </location>
</feature>
<feature type="region of interest" description="Disordered" evidence="2">
    <location>
        <begin position="135"/>
        <end position="181"/>
    </location>
</feature>
<feature type="signal peptide" evidence="3">
    <location>
        <begin position="1"/>
        <end position="25"/>
    </location>
</feature>
<feature type="region of interest" description="Disordered" evidence="2">
    <location>
        <begin position="53"/>
        <end position="75"/>
    </location>
</feature>
<organism evidence="4 5">
    <name type="scientific">Acidisphaera rubrifaciens HS-AP3</name>
    <dbReference type="NCBI Taxonomy" id="1231350"/>
    <lineage>
        <taxon>Bacteria</taxon>
        <taxon>Pseudomonadati</taxon>
        <taxon>Pseudomonadota</taxon>
        <taxon>Alphaproteobacteria</taxon>
        <taxon>Acetobacterales</taxon>
        <taxon>Acetobacteraceae</taxon>
        <taxon>Acidisphaera</taxon>
    </lineage>
</organism>
<gene>
    <name evidence="4" type="ORF">Asru_0418_04</name>
</gene>
<dbReference type="Gene3D" id="1.25.40.10">
    <property type="entry name" value="Tetratricopeptide repeat domain"/>
    <property type="match status" value="1"/>
</dbReference>
<proteinExistence type="predicted"/>
<dbReference type="Gene3D" id="1.20.1170.10">
    <property type="match status" value="1"/>
</dbReference>
<accession>A0A0D6P914</accession>
<evidence type="ECO:0000256" key="2">
    <source>
        <dbReference type="SAM" id="MobiDB-lite"/>
    </source>
</evidence>
<evidence type="ECO:0008006" key="6">
    <source>
        <dbReference type="Google" id="ProtNLM"/>
    </source>
</evidence>
<sequence length="305" mass="31426">MSPLRWRPVAAVCLAVALAPFGARAQIAIDSREGIALQNQIAELRHEVESLQGQISSGGGGGGGGVLAGSPPPAVPSGASGDLIAALVSRVQALEDETRRLRGRVDELQNTQQHQYDDLNKQIGDLNFKLGGGAGGGAPAAAPPPASYGSPPPYTPPTYSPPASPPGRGAAAAPTGPRTPERAIAEGYADLGRRDYAGATAAAREVLDNNRTSPRAYDAQYLLAQALAGKRDYAQAAIAYDDTYNRARTGTHAPEALVGLASSLNAIGERKAACETLAKLAREFPKVRPDVHNAAGAVRVRAGCS</sequence>
<feature type="chain" id="PRO_5002309974" description="TolA-binding protein" evidence="3">
    <location>
        <begin position="26"/>
        <end position="305"/>
    </location>
</feature>
<dbReference type="EMBL" id="BANB01000418">
    <property type="protein sequence ID" value="GAN77683.1"/>
    <property type="molecule type" value="Genomic_DNA"/>
</dbReference>
<comment type="caution">
    <text evidence="4">The sequence shown here is derived from an EMBL/GenBank/DDBJ whole genome shotgun (WGS) entry which is preliminary data.</text>
</comment>
<dbReference type="OrthoDB" id="7281831at2"/>
<evidence type="ECO:0000313" key="4">
    <source>
        <dbReference type="EMBL" id="GAN77683.1"/>
    </source>
</evidence>
<protein>
    <recommendedName>
        <fullName evidence="6">TolA-binding protein</fullName>
    </recommendedName>
</protein>
<dbReference type="SUPFAM" id="SSF48452">
    <property type="entry name" value="TPR-like"/>
    <property type="match status" value="1"/>
</dbReference>
<dbReference type="Proteomes" id="UP000032680">
    <property type="component" value="Unassembled WGS sequence"/>
</dbReference>